<dbReference type="GO" id="GO:0005634">
    <property type="term" value="C:nucleus"/>
    <property type="evidence" value="ECO:0007669"/>
    <property type="project" value="UniProtKB-SubCell"/>
</dbReference>
<organism evidence="5 6">
    <name type="scientific">Ciona savignyi</name>
    <name type="common">Pacific transparent sea squirt</name>
    <dbReference type="NCBI Taxonomy" id="51511"/>
    <lineage>
        <taxon>Eukaryota</taxon>
        <taxon>Metazoa</taxon>
        <taxon>Chordata</taxon>
        <taxon>Tunicata</taxon>
        <taxon>Ascidiacea</taxon>
        <taxon>Phlebobranchia</taxon>
        <taxon>Cionidae</taxon>
        <taxon>Ciona</taxon>
    </lineage>
</organism>
<sequence length="214" mass="22971">MPQNPGITEPGVTPAPNMPQYVTPGMKEMPQLAQHHGMFPQAYLIPNGHASTADYVQAQAQAQAAVAAAQGQAVAVDGSVPSTSVGYSVTGQPIIMMDPNQVPNGGVPVTHVQTLALPAPNTSTAGSGSAEEASTSKSEIMDPSKISAQKRLHVSNIPFRFRDPDLRQMFGKHGKIADVEIIFNERRLKGLRVYHIRDEGGRRSCEESSARYDR</sequence>
<dbReference type="SUPFAM" id="SSF54928">
    <property type="entry name" value="RNA-binding domain, RBD"/>
    <property type="match status" value="1"/>
</dbReference>
<comment type="subcellular location">
    <subcellularLocation>
        <location evidence="1">Nucleus</location>
    </subcellularLocation>
</comment>
<evidence type="ECO:0008006" key="7">
    <source>
        <dbReference type="Google" id="ProtNLM"/>
    </source>
</evidence>
<dbReference type="AlphaFoldDB" id="H2YWU5"/>
<evidence type="ECO:0000256" key="2">
    <source>
        <dbReference type="ARBA" id="ARBA00022884"/>
    </source>
</evidence>
<dbReference type="GO" id="GO:0007399">
    <property type="term" value="P:nervous system development"/>
    <property type="evidence" value="ECO:0007669"/>
    <property type="project" value="InterPro"/>
</dbReference>
<feature type="region of interest" description="Disordered" evidence="4">
    <location>
        <begin position="119"/>
        <end position="147"/>
    </location>
</feature>
<dbReference type="GeneTree" id="ENSGT00940000168999"/>
<name>H2YWU5_CIOSA</name>
<reference evidence="5" key="2">
    <citation type="submission" date="2025-08" db="UniProtKB">
        <authorList>
            <consortium name="Ensembl"/>
        </authorList>
    </citation>
    <scope>IDENTIFICATION</scope>
</reference>
<dbReference type="GO" id="GO:0005737">
    <property type="term" value="C:cytoplasm"/>
    <property type="evidence" value="ECO:0007669"/>
    <property type="project" value="TreeGrafter"/>
</dbReference>
<dbReference type="GO" id="GO:0000381">
    <property type="term" value="P:regulation of alternative mRNA splicing, via spliceosome"/>
    <property type="evidence" value="ECO:0007669"/>
    <property type="project" value="InterPro"/>
</dbReference>
<reference evidence="6" key="1">
    <citation type="submission" date="2003-08" db="EMBL/GenBank/DDBJ databases">
        <authorList>
            <person name="Birren B."/>
            <person name="Nusbaum C."/>
            <person name="Abebe A."/>
            <person name="Abouelleil A."/>
            <person name="Adekoya E."/>
            <person name="Ait-zahra M."/>
            <person name="Allen N."/>
            <person name="Allen T."/>
            <person name="An P."/>
            <person name="Anderson M."/>
            <person name="Anderson S."/>
            <person name="Arachchi H."/>
            <person name="Armbruster J."/>
            <person name="Bachantsang P."/>
            <person name="Baldwin J."/>
            <person name="Barry A."/>
            <person name="Bayul T."/>
            <person name="Blitshsteyn B."/>
            <person name="Bloom T."/>
            <person name="Blye J."/>
            <person name="Boguslavskiy L."/>
            <person name="Borowsky M."/>
            <person name="Boukhgalter B."/>
            <person name="Brunache A."/>
            <person name="Butler J."/>
            <person name="Calixte N."/>
            <person name="Calvo S."/>
            <person name="Camarata J."/>
            <person name="Campo K."/>
            <person name="Chang J."/>
            <person name="Cheshatsang Y."/>
            <person name="Citroen M."/>
            <person name="Collymore A."/>
            <person name="Considine T."/>
            <person name="Cook A."/>
            <person name="Cooke P."/>
            <person name="Corum B."/>
            <person name="Cuomo C."/>
            <person name="David R."/>
            <person name="Dawoe T."/>
            <person name="Degray S."/>
            <person name="Dodge S."/>
            <person name="Dooley K."/>
            <person name="Dorje P."/>
            <person name="Dorjee K."/>
            <person name="Dorris L."/>
            <person name="Duffey N."/>
            <person name="Dupes A."/>
            <person name="Elkins T."/>
            <person name="Engels R."/>
            <person name="Erickson J."/>
            <person name="Farina A."/>
            <person name="Faro S."/>
            <person name="Ferreira P."/>
            <person name="Fischer H."/>
            <person name="Fitzgerald M."/>
            <person name="Foley K."/>
            <person name="Gage D."/>
            <person name="Galagan J."/>
            <person name="Gearin G."/>
            <person name="Gnerre S."/>
            <person name="Gnirke A."/>
            <person name="Goyette A."/>
            <person name="Graham J."/>
            <person name="Grandbois E."/>
            <person name="Gyaltsen K."/>
            <person name="Hafez N."/>
            <person name="Hagopian D."/>
            <person name="Hagos B."/>
            <person name="Hall J."/>
            <person name="Hatcher B."/>
            <person name="Heller A."/>
            <person name="Higgins H."/>
            <person name="Honan T."/>
            <person name="Horn A."/>
            <person name="Houde N."/>
            <person name="Hughes L."/>
            <person name="Hulme W."/>
            <person name="Husby E."/>
            <person name="Iliev I."/>
            <person name="Jaffe D."/>
            <person name="Jones C."/>
            <person name="Kamal M."/>
            <person name="Kamat A."/>
            <person name="Kamvysselis M."/>
            <person name="Karlsson E."/>
            <person name="Kells C."/>
            <person name="Kieu A."/>
            <person name="Kisner P."/>
            <person name="Kodira C."/>
            <person name="Kulbokas E."/>
            <person name="Labutti K."/>
            <person name="Lama D."/>
            <person name="Landers T."/>
            <person name="Leger J."/>
            <person name="Levine S."/>
            <person name="Lewis D."/>
            <person name="Lewis T."/>
            <person name="Lindblad-toh K."/>
            <person name="Liu X."/>
            <person name="Lokyitsang T."/>
            <person name="Lokyitsang Y."/>
            <person name="Lucien O."/>
            <person name="Lui A."/>
            <person name="Ma L.J."/>
            <person name="Mabbitt R."/>
            <person name="Macdonald J."/>
            <person name="Maclean C."/>
            <person name="Major J."/>
            <person name="Manning J."/>
            <person name="Marabella R."/>
            <person name="Maru K."/>
            <person name="Matthews C."/>
            <person name="Mauceli E."/>
            <person name="Mccarthy M."/>
            <person name="Mcdonough S."/>
            <person name="Mcghee T."/>
            <person name="Meldrim J."/>
            <person name="Meneus L."/>
            <person name="Mesirov J."/>
            <person name="Mihalev A."/>
            <person name="Mihova T."/>
            <person name="Mikkelsen T."/>
            <person name="Mlenga V."/>
            <person name="Moru K."/>
            <person name="Mozes J."/>
            <person name="Mulrain L."/>
            <person name="Munson G."/>
            <person name="Naylor J."/>
            <person name="Newes C."/>
            <person name="Nguyen C."/>
            <person name="Nguyen N."/>
            <person name="Nguyen T."/>
            <person name="Nicol R."/>
            <person name="Nielsen C."/>
            <person name="Nizzari M."/>
            <person name="Norbu C."/>
            <person name="Norbu N."/>
            <person name="O'donnell P."/>
            <person name="Okoawo O."/>
            <person name="O'leary S."/>
            <person name="Omotosho B."/>
            <person name="O'neill K."/>
            <person name="Osman S."/>
            <person name="Parker S."/>
            <person name="Perrin D."/>
            <person name="Phunkhang P."/>
            <person name="Piqani B."/>
            <person name="Purcell S."/>
            <person name="Rachupka T."/>
            <person name="Ramasamy U."/>
            <person name="Rameau R."/>
            <person name="Ray V."/>
            <person name="Raymond C."/>
            <person name="Retta R."/>
            <person name="Richardson S."/>
            <person name="Rise C."/>
            <person name="Rodriguez J."/>
            <person name="Rogers J."/>
            <person name="Rogov P."/>
            <person name="Rutman M."/>
            <person name="Schupbach R."/>
            <person name="Seaman C."/>
            <person name="Settipalli S."/>
            <person name="Sharpe T."/>
            <person name="Sheridan J."/>
            <person name="Sherpa N."/>
            <person name="Shi J."/>
            <person name="Smirnov S."/>
            <person name="Smith C."/>
            <person name="Sougnez C."/>
            <person name="Spencer B."/>
            <person name="Stalker J."/>
            <person name="Stange-thomann N."/>
            <person name="Stavropoulos S."/>
            <person name="Stetson K."/>
            <person name="Stone C."/>
            <person name="Stone S."/>
            <person name="Stubbs M."/>
            <person name="Talamas J."/>
            <person name="Tchuinga P."/>
            <person name="Tenzing P."/>
            <person name="Tesfaye S."/>
            <person name="Theodore J."/>
            <person name="Thoulutsang Y."/>
            <person name="Topham K."/>
            <person name="Towey S."/>
            <person name="Tsamla T."/>
            <person name="Tsomo N."/>
            <person name="Vallee D."/>
            <person name="Vassiliev H."/>
            <person name="Venkataraman V."/>
            <person name="Vinson J."/>
            <person name="Vo A."/>
            <person name="Wade C."/>
            <person name="Wang S."/>
            <person name="Wangchuk T."/>
            <person name="Wangdi T."/>
            <person name="Whittaker C."/>
            <person name="Wilkinson J."/>
            <person name="Wu Y."/>
            <person name="Wyman D."/>
            <person name="Yadav S."/>
            <person name="Yang S."/>
            <person name="Yang X."/>
            <person name="Yeager S."/>
            <person name="Yee E."/>
            <person name="Young G."/>
            <person name="Zainoun J."/>
            <person name="Zembeck L."/>
            <person name="Zimmer A."/>
            <person name="Zody M."/>
            <person name="Lander E."/>
        </authorList>
    </citation>
    <scope>NUCLEOTIDE SEQUENCE [LARGE SCALE GENOMIC DNA]</scope>
</reference>
<dbReference type="InterPro" id="IPR047131">
    <property type="entry name" value="RBFOX1-like"/>
</dbReference>
<dbReference type="Gene3D" id="3.30.70.330">
    <property type="match status" value="1"/>
</dbReference>
<feature type="compositionally biased region" description="Low complexity" evidence="4">
    <location>
        <begin position="122"/>
        <end position="138"/>
    </location>
</feature>
<accession>H2YWU5</accession>
<dbReference type="InterPro" id="IPR012677">
    <property type="entry name" value="Nucleotide-bd_a/b_plait_sf"/>
</dbReference>
<dbReference type="Ensembl" id="ENSCSAVT00000009924.1">
    <property type="protein sequence ID" value="ENSCSAVP00000009806.1"/>
    <property type="gene ID" value="ENSCSAVG00000005757.1"/>
</dbReference>
<evidence type="ECO:0000313" key="5">
    <source>
        <dbReference type="Ensembl" id="ENSCSAVP00000009806.1"/>
    </source>
</evidence>
<evidence type="ECO:0000256" key="4">
    <source>
        <dbReference type="SAM" id="MobiDB-lite"/>
    </source>
</evidence>
<dbReference type="GO" id="GO:0003729">
    <property type="term" value="F:mRNA binding"/>
    <property type="evidence" value="ECO:0007669"/>
    <property type="project" value="TreeGrafter"/>
</dbReference>
<proteinExistence type="predicted"/>
<dbReference type="InterPro" id="IPR035979">
    <property type="entry name" value="RBD_domain_sf"/>
</dbReference>
<evidence type="ECO:0000313" key="6">
    <source>
        <dbReference type="Proteomes" id="UP000007875"/>
    </source>
</evidence>
<keyword evidence="6" id="KW-1185">Reference proteome</keyword>
<dbReference type="PANTHER" id="PTHR15597">
    <property type="entry name" value="ATAXIN 2-BINDING PROTEIN 1-RELATED"/>
    <property type="match status" value="1"/>
</dbReference>
<evidence type="ECO:0000256" key="3">
    <source>
        <dbReference type="ARBA" id="ARBA00023242"/>
    </source>
</evidence>
<reference evidence="5" key="3">
    <citation type="submission" date="2025-09" db="UniProtKB">
        <authorList>
            <consortium name="Ensembl"/>
        </authorList>
    </citation>
    <scope>IDENTIFICATION</scope>
</reference>
<evidence type="ECO:0000256" key="1">
    <source>
        <dbReference type="ARBA" id="ARBA00004123"/>
    </source>
</evidence>
<dbReference type="PANTHER" id="PTHR15597:SF22">
    <property type="entry name" value="RNA-BINDING FOX PROTEIN 1, ISOFORM H"/>
    <property type="match status" value="1"/>
</dbReference>
<dbReference type="Proteomes" id="UP000007875">
    <property type="component" value="Unassembled WGS sequence"/>
</dbReference>
<dbReference type="HOGENOM" id="CLU_1288525_0_0_1"/>
<keyword evidence="3" id="KW-0539">Nucleus</keyword>
<keyword evidence="2" id="KW-0694">RNA-binding</keyword>
<protein>
    <recommendedName>
        <fullName evidence="7">RRM domain-containing protein</fullName>
    </recommendedName>
</protein>